<dbReference type="Proteomes" id="UP000077069">
    <property type="component" value="Unassembled WGS sequence"/>
</dbReference>
<organism evidence="2 3">
    <name type="scientific">Paraphaeosphaeria sporulosa</name>
    <dbReference type="NCBI Taxonomy" id="1460663"/>
    <lineage>
        <taxon>Eukaryota</taxon>
        <taxon>Fungi</taxon>
        <taxon>Dikarya</taxon>
        <taxon>Ascomycota</taxon>
        <taxon>Pezizomycotina</taxon>
        <taxon>Dothideomycetes</taxon>
        <taxon>Pleosporomycetidae</taxon>
        <taxon>Pleosporales</taxon>
        <taxon>Massarineae</taxon>
        <taxon>Didymosphaeriaceae</taxon>
        <taxon>Paraphaeosphaeria</taxon>
    </lineage>
</organism>
<accession>A0A177CP99</accession>
<sequence>MLFSKPVLALAGLLFSTALAAPQYPETVYLVNCGTSYSDMDYYAEGHSSFDDSWPDEQCKMSGSGTTWWEGVSRTCNFAGTPFTSHIDANAASKPAHSIVGWGKNKYHEYSCRKEQDYRHLLDSDHWREKGVNLRREKEAENGDERNVALLLETNYLRSLSRNKV</sequence>
<feature type="signal peptide" evidence="1">
    <location>
        <begin position="1"/>
        <end position="20"/>
    </location>
</feature>
<gene>
    <name evidence="2" type="ORF">CC84DRAFT_1215090</name>
</gene>
<dbReference type="AlphaFoldDB" id="A0A177CP99"/>
<keyword evidence="3" id="KW-1185">Reference proteome</keyword>
<proteinExistence type="predicted"/>
<keyword evidence="1" id="KW-0732">Signal</keyword>
<name>A0A177CP99_9PLEO</name>
<dbReference type="InParanoid" id="A0A177CP99"/>
<dbReference type="RefSeq" id="XP_018038972.1">
    <property type="nucleotide sequence ID" value="XM_018182696.1"/>
</dbReference>
<feature type="chain" id="PRO_5008058433" evidence="1">
    <location>
        <begin position="21"/>
        <end position="165"/>
    </location>
</feature>
<evidence type="ECO:0000313" key="3">
    <source>
        <dbReference type="Proteomes" id="UP000077069"/>
    </source>
</evidence>
<evidence type="ECO:0000256" key="1">
    <source>
        <dbReference type="SAM" id="SignalP"/>
    </source>
</evidence>
<dbReference type="OrthoDB" id="291007at2759"/>
<dbReference type="GeneID" id="28766182"/>
<evidence type="ECO:0000313" key="2">
    <source>
        <dbReference type="EMBL" id="OAG08607.1"/>
    </source>
</evidence>
<reference evidence="2 3" key="1">
    <citation type="submission" date="2016-05" db="EMBL/GenBank/DDBJ databases">
        <title>Comparative analysis of secretome profiles of manganese(II)-oxidizing ascomycete fungi.</title>
        <authorList>
            <consortium name="DOE Joint Genome Institute"/>
            <person name="Zeiner C.A."/>
            <person name="Purvine S.O."/>
            <person name="Zink E.M."/>
            <person name="Wu S."/>
            <person name="Pasa-Tolic L."/>
            <person name="Chaput D.L."/>
            <person name="Haridas S."/>
            <person name="Grigoriev I.V."/>
            <person name="Santelli C.M."/>
            <person name="Hansel C.M."/>
        </authorList>
    </citation>
    <scope>NUCLEOTIDE SEQUENCE [LARGE SCALE GENOMIC DNA]</scope>
    <source>
        <strain evidence="2 3">AP3s5-JAC2a</strain>
    </source>
</reference>
<dbReference type="EMBL" id="KV441550">
    <property type="protein sequence ID" value="OAG08607.1"/>
    <property type="molecule type" value="Genomic_DNA"/>
</dbReference>
<protein>
    <submittedName>
        <fullName evidence="2">Uncharacterized protein</fullName>
    </submittedName>
</protein>